<name>A0A510JC90_9FUSO</name>
<accession>A0A510JC90</accession>
<evidence type="ECO:0000313" key="2">
    <source>
        <dbReference type="Proteomes" id="UP000321606"/>
    </source>
</evidence>
<proteinExistence type="predicted"/>
<sequence length="205" mass="23510">MKNKKLFIFIIVNLIIAISCFGKYNEDSLKKDASLLEEVISKCKVGIMKKNDSNCILARKIQQDLAKEGWEKNKKIIIDKLIESGKNLEERKYETMFDLWSPELLYNAAENAGVGVEEFKKGIIDYMNGNAPKKAKVTRDFNSAKPGRTTKGRTYVRIPVVFDNEVDGQHIITRRETLAFEDKGKWYAINLDRVSLPVIKQTYPD</sequence>
<protein>
    <recommendedName>
        <fullName evidence="3">Lipoprotein</fullName>
    </recommendedName>
</protein>
<organism evidence="1 2">
    <name type="scientific">Pseudoleptotrichia goodfellowii</name>
    <dbReference type="NCBI Taxonomy" id="157692"/>
    <lineage>
        <taxon>Bacteria</taxon>
        <taxon>Fusobacteriati</taxon>
        <taxon>Fusobacteriota</taxon>
        <taxon>Fusobacteriia</taxon>
        <taxon>Fusobacteriales</taxon>
        <taxon>Leptotrichiaceae</taxon>
        <taxon>Pseudoleptotrichia</taxon>
    </lineage>
</organism>
<dbReference type="AlphaFoldDB" id="A0A510JC90"/>
<dbReference type="STRING" id="714315.GCA_000516535_00994"/>
<evidence type="ECO:0000313" key="1">
    <source>
        <dbReference type="EMBL" id="BBM36071.1"/>
    </source>
</evidence>
<evidence type="ECO:0008006" key="3">
    <source>
        <dbReference type="Google" id="ProtNLM"/>
    </source>
</evidence>
<dbReference type="EMBL" id="AP019822">
    <property type="protein sequence ID" value="BBM36071.1"/>
    <property type="molecule type" value="Genomic_DNA"/>
</dbReference>
<gene>
    <name evidence="1" type="ORF">JCM16774_1003</name>
</gene>
<dbReference type="KEGG" id="lgo:JCM16774_1003"/>
<dbReference type="PROSITE" id="PS51257">
    <property type="entry name" value="PROKAR_LIPOPROTEIN"/>
    <property type="match status" value="1"/>
</dbReference>
<reference evidence="1 2" key="1">
    <citation type="submission" date="2019-07" db="EMBL/GenBank/DDBJ databases">
        <title>Complete Genome Sequence of Leptotrichia goodfellowii Strain JCM 16774.</title>
        <authorList>
            <person name="Watanabe S."/>
            <person name="Cui L."/>
        </authorList>
    </citation>
    <scope>NUCLEOTIDE SEQUENCE [LARGE SCALE GENOMIC DNA]</scope>
    <source>
        <strain evidence="1 2">JCM16774</strain>
    </source>
</reference>
<dbReference type="OrthoDB" id="82221at2"/>
<dbReference type="Proteomes" id="UP000321606">
    <property type="component" value="Chromosome"/>
</dbReference>
<dbReference type="RefSeq" id="WP_026737475.1">
    <property type="nucleotide sequence ID" value="NZ_AP019822.1"/>
</dbReference>